<dbReference type="Gene3D" id="2.130.10.10">
    <property type="entry name" value="YVTN repeat-like/Quinoprotein amine dehydrogenase"/>
    <property type="match status" value="2"/>
</dbReference>
<dbReference type="RefSeq" id="WP_120711673.1">
    <property type="nucleotide sequence ID" value="NZ_RBCJ01000002.1"/>
</dbReference>
<protein>
    <recommendedName>
        <fullName evidence="2">Pyrrolo-quinoline quinone repeat domain-containing protein</fullName>
    </recommendedName>
</protein>
<reference evidence="3 4" key="1">
    <citation type="submission" date="2018-10" db="EMBL/GenBank/DDBJ databases">
        <title>Ulvibacterium marinum gen. nov., sp. nov., a novel marine bacterium of the family Flavobacteriaceae, isolated from a culture of the green alga Ulva prolifera.</title>
        <authorList>
            <person name="Zhang Z."/>
        </authorList>
    </citation>
    <scope>NUCLEOTIDE SEQUENCE [LARGE SCALE GENOMIC DNA]</scope>
    <source>
        <strain evidence="3 4">CCMM003</strain>
    </source>
</reference>
<dbReference type="Proteomes" id="UP000276603">
    <property type="component" value="Unassembled WGS sequence"/>
</dbReference>
<accession>A0A3B0CA58</accession>
<evidence type="ECO:0000313" key="4">
    <source>
        <dbReference type="Proteomes" id="UP000276603"/>
    </source>
</evidence>
<name>A0A3B0CA58_9FLAO</name>
<dbReference type="InterPro" id="IPR018391">
    <property type="entry name" value="PQQ_b-propeller_rpt"/>
</dbReference>
<dbReference type="Pfam" id="PF13360">
    <property type="entry name" value="PQQ_2"/>
    <property type="match status" value="2"/>
</dbReference>
<dbReference type="SMART" id="SM00564">
    <property type="entry name" value="PQQ"/>
    <property type="match status" value="7"/>
</dbReference>
<evidence type="ECO:0000259" key="2">
    <source>
        <dbReference type="Pfam" id="PF13360"/>
    </source>
</evidence>
<dbReference type="SUPFAM" id="SSF50998">
    <property type="entry name" value="Quinoprotein alcohol dehydrogenase-like"/>
    <property type="match status" value="1"/>
</dbReference>
<comment type="caution">
    <text evidence="3">The sequence shown here is derived from an EMBL/GenBank/DDBJ whole genome shotgun (WGS) entry which is preliminary data.</text>
</comment>
<dbReference type="OrthoDB" id="7012117at2"/>
<dbReference type="InterPro" id="IPR011047">
    <property type="entry name" value="Quinoprotein_ADH-like_sf"/>
</dbReference>
<dbReference type="InterPro" id="IPR015943">
    <property type="entry name" value="WD40/YVTN_repeat-like_dom_sf"/>
</dbReference>
<dbReference type="EMBL" id="RBCJ01000002">
    <property type="protein sequence ID" value="RKN81518.1"/>
    <property type="molecule type" value="Genomic_DNA"/>
</dbReference>
<dbReference type="AlphaFoldDB" id="A0A3B0CA58"/>
<dbReference type="InterPro" id="IPR002372">
    <property type="entry name" value="PQQ_rpt_dom"/>
</dbReference>
<sequence length="583" mass="65715">MHKFLFLLLIGLSSLAMTGQDIDNPKTKWRFKTQGPIRGSSVIVEDKIYFGSSDGFVYCLDKEEGNLIWKKQTNGAITTAPTIAGSSLYISNRDNSVWAMDTQTGRILWKFKMQPILTDLHAGWEYFMASPVVFENSVFIGSGDGHLYVLDGKNGKLKWKFKTNGRIRASPLIDSGTVYQPSNDGYVYVLDAGNGNLLWNFETQGATYNPKDFNFDRSSICTQPQIRKGILYFGSRDGNTYAVDLKTRKEKWNFSYGPTWAMATTISNDAIFVGWSTNNLTCALDLENGTEKWQFKSGGHVYTKPLVLDNGVYIGSADGKVYRLDKDSGERIWEYSVGREVYSSIIHDANTIFFGSDNGFFYAFEEGVEPYKAVYQPSKIEGNSQFVIVDKKIAPYLTKKGFEQLDSDGLSRFISERIKDGRPSVVVFAFPVVPKDVMGDEPENGLLRQYLKTGGKIVWLGDVPNFYELDNAGNFKRDPAQGANLLEIEFINPTDSGNYYGKVTQQGLNWGLPTWLKTTGSIINPKTTIPLAYDEYGRVNTWLKKFNPRPGSGFVSCRTWAWNVDIKEKDLQLIYQLATYQLE</sequence>
<proteinExistence type="predicted"/>
<organism evidence="3 4">
    <name type="scientific">Ulvibacterium marinum</name>
    <dbReference type="NCBI Taxonomy" id="2419782"/>
    <lineage>
        <taxon>Bacteria</taxon>
        <taxon>Pseudomonadati</taxon>
        <taxon>Bacteroidota</taxon>
        <taxon>Flavobacteriia</taxon>
        <taxon>Flavobacteriales</taxon>
        <taxon>Flavobacteriaceae</taxon>
        <taxon>Ulvibacterium</taxon>
    </lineage>
</organism>
<feature type="chain" id="PRO_5017257351" description="Pyrrolo-quinoline quinone repeat domain-containing protein" evidence="1">
    <location>
        <begin position="19"/>
        <end position="583"/>
    </location>
</feature>
<gene>
    <name evidence="3" type="ORF">D7Z94_11430</name>
</gene>
<feature type="signal peptide" evidence="1">
    <location>
        <begin position="1"/>
        <end position="18"/>
    </location>
</feature>
<evidence type="ECO:0000313" key="3">
    <source>
        <dbReference type="EMBL" id="RKN81518.1"/>
    </source>
</evidence>
<feature type="domain" description="Pyrrolo-quinoline quinone repeat" evidence="2">
    <location>
        <begin position="26"/>
        <end position="114"/>
    </location>
</feature>
<keyword evidence="4" id="KW-1185">Reference proteome</keyword>
<keyword evidence="1" id="KW-0732">Signal</keyword>
<dbReference type="PANTHER" id="PTHR34512">
    <property type="entry name" value="CELL SURFACE PROTEIN"/>
    <property type="match status" value="1"/>
</dbReference>
<dbReference type="PANTHER" id="PTHR34512:SF30">
    <property type="entry name" value="OUTER MEMBRANE PROTEIN ASSEMBLY FACTOR BAMB"/>
    <property type="match status" value="1"/>
</dbReference>
<evidence type="ECO:0000256" key="1">
    <source>
        <dbReference type="SAM" id="SignalP"/>
    </source>
</evidence>
<feature type="domain" description="Pyrrolo-quinoline quinone repeat" evidence="2">
    <location>
        <begin position="130"/>
        <end position="253"/>
    </location>
</feature>